<keyword evidence="2" id="KW-1133">Transmembrane helix</keyword>
<name>A0A1H0REB7_9ACTN</name>
<feature type="transmembrane region" description="Helical" evidence="2">
    <location>
        <begin position="39"/>
        <end position="61"/>
    </location>
</feature>
<dbReference type="Proteomes" id="UP000198741">
    <property type="component" value="Chromosome I"/>
</dbReference>
<dbReference type="AlphaFoldDB" id="A0A1H0REB7"/>
<feature type="region of interest" description="Disordered" evidence="1">
    <location>
        <begin position="1"/>
        <end position="31"/>
    </location>
</feature>
<dbReference type="EMBL" id="LT629710">
    <property type="protein sequence ID" value="SDP27864.1"/>
    <property type="molecule type" value="Genomic_DNA"/>
</dbReference>
<evidence type="ECO:0000313" key="3">
    <source>
        <dbReference type="EMBL" id="SDP27864.1"/>
    </source>
</evidence>
<organism evidence="3 4">
    <name type="scientific">Nakamurella panacisegetis</name>
    <dbReference type="NCBI Taxonomy" id="1090615"/>
    <lineage>
        <taxon>Bacteria</taxon>
        <taxon>Bacillati</taxon>
        <taxon>Actinomycetota</taxon>
        <taxon>Actinomycetes</taxon>
        <taxon>Nakamurellales</taxon>
        <taxon>Nakamurellaceae</taxon>
        <taxon>Nakamurella</taxon>
    </lineage>
</organism>
<feature type="transmembrane region" description="Helical" evidence="2">
    <location>
        <begin position="81"/>
        <end position="102"/>
    </location>
</feature>
<dbReference type="Pfam" id="PF14329">
    <property type="entry name" value="DUF4386"/>
    <property type="match status" value="1"/>
</dbReference>
<keyword evidence="2" id="KW-0472">Membrane</keyword>
<feature type="transmembrane region" description="Helical" evidence="2">
    <location>
        <begin position="227"/>
        <end position="247"/>
    </location>
</feature>
<proteinExistence type="predicted"/>
<reference evidence="3 4" key="1">
    <citation type="submission" date="2016-10" db="EMBL/GenBank/DDBJ databases">
        <authorList>
            <person name="de Groot N.N."/>
        </authorList>
    </citation>
    <scope>NUCLEOTIDE SEQUENCE [LARGE SCALE GENOMIC DNA]</scope>
    <source>
        <strain evidence="4">P4-7,KCTC 19426,CECT 7604</strain>
    </source>
</reference>
<sequence length="297" mass="30886">MACPSGRSAGAAGQHGNNPRSHADGADQTQRVPLPPATAAGVLLIVATGSSLSSAPLLAPLGASDYLTQIAAHSTQGAACALLASVAALTAPAVAVAFYLVVRRGGEALAAGAVAFRIVEGMYYLGSAMLVLSLVTLSRDDAGVGGDPAQSQYRTVGDTVLSAYRVLGNVALLLAFSVGGSLYYLVLYQARLVPRWLSVWGIVGEVALAVAAVLVMLRVIAAESGPQFALAAPIGVQEMVLAIWLIARGFAFPPCPRLTGITRRQRRPVEGTCRRKVGWCLRRGQIDQRPWPPTTSC</sequence>
<gene>
    <name evidence="3" type="ORF">SAMN04515671_3527</name>
</gene>
<feature type="transmembrane region" description="Helical" evidence="2">
    <location>
        <begin position="199"/>
        <end position="221"/>
    </location>
</feature>
<feature type="transmembrane region" description="Helical" evidence="2">
    <location>
        <begin position="166"/>
        <end position="187"/>
    </location>
</feature>
<evidence type="ECO:0008006" key="5">
    <source>
        <dbReference type="Google" id="ProtNLM"/>
    </source>
</evidence>
<feature type="transmembrane region" description="Helical" evidence="2">
    <location>
        <begin position="114"/>
        <end position="135"/>
    </location>
</feature>
<accession>A0A1H0REB7</accession>
<evidence type="ECO:0000313" key="4">
    <source>
        <dbReference type="Proteomes" id="UP000198741"/>
    </source>
</evidence>
<keyword evidence="4" id="KW-1185">Reference proteome</keyword>
<evidence type="ECO:0000256" key="1">
    <source>
        <dbReference type="SAM" id="MobiDB-lite"/>
    </source>
</evidence>
<protein>
    <recommendedName>
        <fullName evidence="5">DUF4386 domain-containing protein</fullName>
    </recommendedName>
</protein>
<evidence type="ECO:0000256" key="2">
    <source>
        <dbReference type="SAM" id="Phobius"/>
    </source>
</evidence>
<dbReference type="InterPro" id="IPR025495">
    <property type="entry name" value="DUF4386"/>
</dbReference>
<keyword evidence="2" id="KW-0812">Transmembrane</keyword>